<organism evidence="10 11">
    <name type="scientific">Trichlorobacter ammonificans</name>
    <dbReference type="NCBI Taxonomy" id="2916410"/>
    <lineage>
        <taxon>Bacteria</taxon>
        <taxon>Pseudomonadati</taxon>
        <taxon>Thermodesulfobacteriota</taxon>
        <taxon>Desulfuromonadia</taxon>
        <taxon>Geobacterales</taxon>
        <taxon>Geobacteraceae</taxon>
        <taxon>Trichlorobacter</taxon>
    </lineage>
</organism>
<comment type="catalytic activity">
    <reaction evidence="7 8">
        <text>(1S,2R)-1-C-(indol-3-yl)glycerol 3-phosphate + L-serine = D-glyceraldehyde 3-phosphate + L-tryptophan + H2O</text>
        <dbReference type="Rhea" id="RHEA:10532"/>
        <dbReference type="ChEBI" id="CHEBI:15377"/>
        <dbReference type="ChEBI" id="CHEBI:33384"/>
        <dbReference type="ChEBI" id="CHEBI:57912"/>
        <dbReference type="ChEBI" id="CHEBI:58866"/>
        <dbReference type="ChEBI" id="CHEBI:59776"/>
        <dbReference type="EC" id="4.2.1.20"/>
    </reaction>
</comment>
<evidence type="ECO:0000256" key="6">
    <source>
        <dbReference type="ARBA" id="ARBA00023239"/>
    </source>
</evidence>
<dbReference type="InterPro" id="IPR013785">
    <property type="entry name" value="Aldolase_TIM"/>
</dbReference>
<protein>
    <recommendedName>
        <fullName evidence="8">Tryptophan synthase alpha chain</fullName>
        <ecNumber evidence="8">4.2.1.20</ecNumber>
    </recommendedName>
</protein>
<name>A0ABM9D592_9BACT</name>
<dbReference type="InterPro" id="IPR002028">
    <property type="entry name" value="Trp_synthase_suA"/>
</dbReference>
<evidence type="ECO:0000256" key="1">
    <source>
        <dbReference type="ARBA" id="ARBA00004733"/>
    </source>
</evidence>
<dbReference type="EC" id="4.2.1.20" evidence="8"/>
<dbReference type="Pfam" id="PF00290">
    <property type="entry name" value="Trp_syntA"/>
    <property type="match status" value="1"/>
</dbReference>
<dbReference type="RefSeq" id="WP_305731349.1">
    <property type="nucleotide sequence ID" value="NZ_OW150024.1"/>
</dbReference>
<accession>A0ABM9D592</accession>
<comment type="similarity">
    <text evidence="8 9">Belongs to the TrpA family.</text>
</comment>
<evidence type="ECO:0000256" key="7">
    <source>
        <dbReference type="ARBA" id="ARBA00049047"/>
    </source>
</evidence>
<evidence type="ECO:0000256" key="4">
    <source>
        <dbReference type="ARBA" id="ARBA00022822"/>
    </source>
</evidence>
<keyword evidence="5 8" id="KW-0057">Aromatic amino acid biosynthesis</keyword>
<reference evidence="10 11" key="1">
    <citation type="submission" date="2022-03" db="EMBL/GenBank/DDBJ databases">
        <authorList>
            <person name="Koch H."/>
        </authorList>
    </citation>
    <scope>NUCLEOTIDE SEQUENCE [LARGE SCALE GENOMIC DNA]</scope>
    <source>
        <strain evidence="10 11">G1</strain>
    </source>
</reference>
<feature type="active site" description="Proton acceptor" evidence="8">
    <location>
        <position position="61"/>
    </location>
</feature>
<feature type="active site" description="Proton acceptor" evidence="8">
    <location>
        <position position="50"/>
    </location>
</feature>
<dbReference type="PANTHER" id="PTHR43406:SF1">
    <property type="entry name" value="TRYPTOPHAN SYNTHASE ALPHA CHAIN, CHLOROPLASTIC"/>
    <property type="match status" value="1"/>
</dbReference>
<proteinExistence type="inferred from homology"/>
<dbReference type="HAMAP" id="MF_00131">
    <property type="entry name" value="Trp_synth_alpha"/>
    <property type="match status" value="1"/>
</dbReference>
<sequence length="269" mass="28154">MNKRIAAHLTSLRKTGRKALVTFITAGDPDLATTATLLPLLERAGVDIIELGIPFSDPMADGPTIQRASERALAAGTTLSSVLELVQSVRPAVTVPIVLMGYSNPIYHYGWERFAVDAAAAGVDGLLLVDLPPEEADELLPVARSAGLDLIFLLTPTSGPDRIARVARSGSGFLYYVTVTGVTGARQHVSQSLSGELAAVRSAVRLPVMAGFGISTPEQAALVAADADGVVVGSAIVKLFEQYRGEQLQEAVTALVGSLKLGISHSTRT</sequence>
<evidence type="ECO:0000256" key="3">
    <source>
        <dbReference type="ARBA" id="ARBA00022605"/>
    </source>
</evidence>
<dbReference type="PROSITE" id="PS00167">
    <property type="entry name" value="TRP_SYNTHASE_ALPHA"/>
    <property type="match status" value="1"/>
</dbReference>
<dbReference type="InterPro" id="IPR018204">
    <property type="entry name" value="Trp_synthase_alpha_AS"/>
</dbReference>
<keyword evidence="3 8" id="KW-0028">Amino-acid biosynthesis</keyword>
<dbReference type="GO" id="GO:0004834">
    <property type="term" value="F:tryptophan synthase activity"/>
    <property type="evidence" value="ECO:0007669"/>
    <property type="project" value="UniProtKB-EC"/>
</dbReference>
<dbReference type="CDD" id="cd04724">
    <property type="entry name" value="Tryptophan_synthase_alpha"/>
    <property type="match status" value="1"/>
</dbReference>
<evidence type="ECO:0000256" key="8">
    <source>
        <dbReference type="HAMAP-Rule" id="MF_00131"/>
    </source>
</evidence>
<keyword evidence="4 8" id="KW-0822">Tryptophan biosynthesis</keyword>
<gene>
    <name evidence="8 10" type="primary">trpA</name>
    <name evidence="10" type="ORF">GEAMG1_0596</name>
</gene>
<dbReference type="Proteomes" id="UP001295463">
    <property type="component" value="Chromosome"/>
</dbReference>
<dbReference type="Gene3D" id="3.20.20.70">
    <property type="entry name" value="Aldolase class I"/>
    <property type="match status" value="1"/>
</dbReference>
<comment type="pathway">
    <text evidence="1 8">Amino-acid biosynthesis; L-tryptophan biosynthesis; L-tryptophan from chorismate: step 5/5.</text>
</comment>
<dbReference type="SUPFAM" id="SSF51366">
    <property type="entry name" value="Ribulose-phoshate binding barrel"/>
    <property type="match status" value="1"/>
</dbReference>
<keyword evidence="6 8" id="KW-0456">Lyase</keyword>
<evidence type="ECO:0000313" key="10">
    <source>
        <dbReference type="EMBL" id="CAH2030413.1"/>
    </source>
</evidence>
<dbReference type="NCBIfam" id="TIGR00262">
    <property type="entry name" value="trpA"/>
    <property type="match status" value="1"/>
</dbReference>
<evidence type="ECO:0000256" key="5">
    <source>
        <dbReference type="ARBA" id="ARBA00023141"/>
    </source>
</evidence>
<evidence type="ECO:0000313" key="11">
    <source>
        <dbReference type="Proteomes" id="UP001295463"/>
    </source>
</evidence>
<comment type="subunit">
    <text evidence="2 8">Tetramer of two alpha and two beta chains.</text>
</comment>
<dbReference type="PANTHER" id="PTHR43406">
    <property type="entry name" value="TRYPTOPHAN SYNTHASE, ALPHA CHAIN"/>
    <property type="match status" value="1"/>
</dbReference>
<dbReference type="InterPro" id="IPR011060">
    <property type="entry name" value="RibuloseP-bd_barrel"/>
</dbReference>
<dbReference type="EMBL" id="OW150024">
    <property type="protein sequence ID" value="CAH2030413.1"/>
    <property type="molecule type" value="Genomic_DNA"/>
</dbReference>
<evidence type="ECO:0000256" key="9">
    <source>
        <dbReference type="RuleBase" id="RU003662"/>
    </source>
</evidence>
<evidence type="ECO:0000256" key="2">
    <source>
        <dbReference type="ARBA" id="ARBA00011270"/>
    </source>
</evidence>
<comment type="function">
    <text evidence="8">The alpha subunit is responsible for the aldol cleavage of indoleglycerol phosphate to indole and glyceraldehyde 3-phosphate.</text>
</comment>
<keyword evidence="11" id="KW-1185">Reference proteome</keyword>